<gene>
    <name evidence="1" type="ORF">FHR90_000836</name>
</gene>
<dbReference type="EMBL" id="JACHXV010000003">
    <property type="protein sequence ID" value="MBB3173018.1"/>
    <property type="molecule type" value="Genomic_DNA"/>
</dbReference>
<dbReference type="Proteomes" id="UP000557688">
    <property type="component" value="Unassembled WGS sequence"/>
</dbReference>
<evidence type="ECO:0000313" key="2">
    <source>
        <dbReference type="Proteomes" id="UP000557688"/>
    </source>
</evidence>
<keyword evidence="2" id="KW-1185">Reference proteome</keyword>
<protein>
    <submittedName>
        <fullName evidence="1">Uncharacterized protein</fullName>
    </submittedName>
</protein>
<organism evidence="1 2">
    <name type="scientific">Endobacter medicaginis</name>
    <dbReference type="NCBI Taxonomy" id="1181271"/>
    <lineage>
        <taxon>Bacteria</taxon>
        <taxon>Pseudomonadati</taxon>
        <taxon>Pseudomonadota</taxon>
        <taxon>Alphaproteobacteria</taxon>
        <taxon>Acetobacterales</taxon>
        <taxon>Acetobacteraceae</taxon>
        <taxon>Endobacter</taxon>
    </lineage>
</organism>
<dbReference type="RefSeq" id="WP_246330033.1">
    <property type="nucleotide sequence ID" value="NZ_JACHXV010000003.1"/>
</dbReference>
<proteinExistence type="predicted"/>
<evidence type="ECO:0000313" key="1">
    <source>
        <dbReference type="EMBL" id="MBB3173018.1"/>
    </source>
</evidence>
<sequence length="85" mass="9365">MWDDEPYLETCCRSALHRLTLCDARGRPPVAELTVVKDARCLARLEGLGLAREDAAGRWHATAAGEARHRSEILRQGVPARGRTG</sequence>
<reference evidence="1 2" key="1">
    <citation type="submission" date="2020-08" db="EMBL/GenBank/DDBJ databases">
        <title>Genomic Encyclopedia of Type Strains, Phase III (KMG-III): the genomes of soil and plant-associated and newly described type strains.</title>
        <authorList>
            <person name="Whitman W."/>
        </authorList>
    </citation>
    <scope>NUCLEOTIDE SEQUENCE [LARGE SCALE GENOMIC DNA]</scope>
    <source>
        <strain evidence="1 2">CECT 8088</strain>
    </source>
</reference>
<comment type="caution">
    <text evidence="1">The sequence shown here is derived from an EMBL/GenBank/DDBJ whole genome shotgun (WGS) entry which is preliminary data.</text>
</comment>
<dbReference type="AlphaFoldDB" id="A0A839URZ8"/>
<name>A0A839URZ8_9PROT</name>
<accession>A0A839URZ8</accession>